<dbReference type="InterPro" id="IPR036518">
    <property type="entry name" value="CobE/GbiG_C_sf"/>
</dbReference>
<reference evidence="2" key="1">
    <citation type="journal article" date="2014" name="Int. J. Syst. Evol. Microbiol.">
        <title>Complete genome sequence of Corynebacterium casei LMG S-19264T (=DSM 44701T), isolated from a smear-ripened cheese.</title>
        <authorList>
            <consortium name="US DOE Joint Genome Institute (JGI-PGF)"/>
            <person name="Walter F."/>
            <person name="Albersmeier A."/>
            <person name="Kalinowski J."/>
            <person name="Ruckert C."/>
        </authorList>
    </citation>
    <scope>NUCLEOTIDE SEQUENCE</scope>
    <source>
        <strain evidence="2">KCTC 42249</strain>
    </source>
</reference>
<dbReference type="AlphaFoldDB" id="A0A8J3GJB7"/>
<dbReference type="Proteomes" id="UP000630142">
    <property type="component" value="Unassembled WGS sequence"/>
</dbReference>
<dbReference type="PANTHER" id="PTHR37477:SF1">
    <property type="entry name" value="COBALT-PRECORRIN-5A HYDROLASE"/>
    <property type="match status" value="1"/>
</dbReference>
<dbReference type="SUPFAM" id="SSF159664">
    <property type="entry name" value="CobE/GbiG C-terminal domain-like"/>
    <property type="match status" value="1"/>
</dbReference>
<protein>
    <submittedName>
        <fullName evidence="2">Cobalamin biosynthesis protein CbiG</fullName>
    </submittedName>
</protein>
<organism evidence="2 3">
    <name type="scientific">Tianweitania populi</name>
    <dbReference type="NCBI Taxonomy" id="1607949"/>
    <lineage>
        <taxon>Bacteria</taxon>
        <taxon>Pseudomonadati</taxon>
        <taxon>Pseudomonadota</taxon>
        <taxon>Alphaproteobacteria</taxon>
        <taxon>Hyphomicrobiales</taxon>
        <taxon>Phyllobacteriaceae</taxon>
        <taxon>Tianweitania</taxon>
    </lineage>
</organism>
<feature type="domain" description="CobE/GbiG C-terminal" evidence="1">
    <location>
        <begin position="9"/>
        <end position="128"/>
    </location>
</feature>
<evidence type="ECO:0000259" key="1">
    <source>
        <dbReference type="Pfam" id="PF01890"/>
    </source>
</evidence>
<dbReference type="GO" id="GO:0009236">
    <property type="term" value="P:cobalamin biosynthetic process"/>
    <property type="evidence" value="ECO:0007669"/>
    <property type="project" value="InterPro"/>
</dbReference>
<reference evidence="2" key="2">
    <citation type="submission" date="2020-09" db="EMBL/GenBank/DDBJ databases">
        <authorList>
            <person name="Sun Q."/>
            <person name="Kim S."/>
        </authorList>
    </citation>
    <scope>NUCLEOTIDE SEQUENCE</scope>
    <source>
        <strain evidence="2">KCTC 42249</strain>
    </source>
</reference>
<dbReference type="InterPro" id="IPR052553">
    <property type="entry name" value="CbiG_hydrolase"/>
</dbReference>
<gene>
    <name evidence="2" type="ORF">GCM10016234_08330</name>
</gene>
<accession>A0A8J3GJB7</accession>
<sequence length="133" mass="13069">MVMGEAMMVAGLGCTKDTRAMVVLAVLDTALEAHGLTRDGLALLSTVPGKSDEPGLIEAAEILGIPLAVPSDAQLKAADAGGLTRSDASLAATGLGSASEAAALASCGADARLLGPRLVQDGVTCALAVRGVD</sequence>
<comment type="caution">
    <text evidence="2">The sequence shown here is derived from an EMBL/GenBank/DDBJ whole genome shotgun (WGS) entry which is preliminary data.</text>
</comment>
<dbReference type="PANTHER" id="PTHR37477">
    <property type="entry name" value="COBALT-PRECORRIN-5A HYDROLASE"/>
    <property type="match status" value="1"/>
</dbReference>
<dbReference type="InterPro" id="IPR002750">
    <property type="entry name" value="CobE/GbiG_C"/>
</dbReference>
<dbReference type="EMBL" id="BMZQ01000001">
    <property type="protein sequence ID" value="GHD08619.1"/>
    <property type="molecule type" value="Genomic_DNA"/>
</dbReference>
<evidence type="ECO:0000313" key="2">
    <source>
        <dbReference type="EMBL" id="GHD08619.1"/>
    </source>
</evidence>
<dbReference type="Gene3D" id="3.30.420.180">
    <property type="entry name" value="CobE/GbiG C-terminal domain"/>
    <property type="match status" value="1"/>
</dbReference>
<proteinExistence type="predicted"/>
<evidence type="ECO:0000313" key="3">
    <source>
        <dbReference type="Proteomes" id="UP000630142"/>
    </source>
</evidence>
<dbReference type="Pfam" id="PF01890">
    <property type="entry name" value="CbiG_C"/>
    <property type="match status" value="1"/>
</dbReference>
<name>A0A8J3GJB7_9HYPH</name>
<keyword evidence="3" id="KW-1185">Reference proteome</keyword>